<feature type="compositionally biased region" description="Basic and acidic residues" evidence="1">
    <location>
        <begin position="41"/>
        <end position="56"/>
    </location>
</feature>
<feature type="region of interest" description="Disordered" evidence="1">
    <location>
        <begin position="1"/>
        <end position="172"/>
    </location>
</feature>
<name>A0A6J4Q2R9_9BACT</name>
<proteinExistence type="predicted"/>
<evidence type="ECO:0000313" key="2">
    <source>
        <dbReference type="EMBL" id="CAA9431420.1"/>
    </source>
</evidence>
<feature type="non-terminal residue" evidence="2">
    <location>
        <position position="1"/>
    </location>
</feature>
<reference evidence="2" key="1">
    <citation type="submission" date="2020-02" db="EMBL/GenBank/DDBJ databases">
        <authorList>
            <person name="Meier V. D."/>
        </authorList>
    </citation>
    <scope>NUCLEOTIDE SEQUENCE</scope>
    <source>
        <strain evidence="2">AVDCRST_MAG64</strain>
    </source>
</reference>
<organism evidence="2">
    <name type="scientific">uncultured Phycisphaerae bacterium</name>
    <dbReference type="NCBI Taxonomy" id="904963"/>
    <lineage>
        <taxon>Bacteria</taxon>
        <taxon>Pseudomonadati</taxon>
        <taxon>Planctomycetota</taxon>
        <taxon>Phycisphaerae</taxon>
        <taxon>environmental samples</taxon>
    </lineage>
</organism>
<protein>
    <submittedName>
        <fullName evidence="2">O-antigen export system, permease protein</fullName>
    </submittedName>
</protein>
<feature type="compositionally biased region" description="Low complexity" evidence="1">
    <location>
        <begin position="148"/>
        <end position="160"/>
    </location>
</feature>
<evidence type="ECO:0000256" key="1">
    <source>
        <dbReference type="SAM" id="MobiDB-lite"/>
    </source>
</evidence>
<dbReference type="EMBL" id="CADCUQ010000810">
    <property type="protein sequence ID" value="CAA9431420.1"/>
    <property type="molecule type" value="Genomic_DNA"/>
</dbReference>
<gene>
    <name evidence="2" type="ORF">AVDCRST_MAG64-3515</name>
</gene>
<accession>A0A6J4Q2R9</accession>
<dbReference type="AlphaFoldDB" id="A0A6J4Q2R9"/>
<sequence>VILREQHPGSAGRPARRRPAAVAEPPARPGRRRRGRRRGGRRDGDRAEEGVDRAELARAVPQPRAAVLPRLAGHQGPVQAGDARHPLGRAGPADPGDDLLDHLRVRAEPGQPAVAAGRPRVPGVHLRRHARVAGDQPVAERRRAVAGQPAAPADQDLLPPAVRPDVGRRRGP</sequence>
<feature type="compositionally biased region" description="Basic residues" evidence="1">
    <location>
        <begin position="29"/>
        <end position="40"/>
    </location>
</feature>
<feature type="non-terminal residue" evidence="2">
    <location>
        <position position="172"/>
    </location>
</feature>